<proteinExistence type="predicted"/>
<dbReference type="PANTHER" id="PTHR13018:SF24">
    <property type="entry name" value="CSC1-LIKE PROTEIN 1"/>
    <property type="match status" value="1"/>
</dbReference>
<feature type="transmembrane region" description="Helical" evidence="1">
    <location>
        <begin position="119"/>
        <end position="139"/>
    </location>
</feature>
<keyword evidence="1" id="KW-0472">Membrane</keyword>
<feature type="transmembrane region" description="Helical" evidence="1">
    <location>
        <begin position="27"/>
        <end position="49"/>
    </location>
</feature>
<feature type="non-terminal residue" evidence="3">
    <location>
        <position position="156"/>
    </location>
</feature>
<evidence type="ECO:0000256" key="1">
    <source>
        <dbReference type="SAM" id="Phobius"/>
    </source>
</evidence>
<name>A0ABN9DIC9_9NEOB</name>
<reference evidence="3" key="1">
    <citation type="submission" date="2023-05" db="EMBL/GenBank/DDBJ databases">
        <authorList>
            <person name="Stuckert A."/>
        </authorList>
    </citation>
    <scope>NUCLEOTIDE SEQUENCE</scope>
</reference>
<evidence type="ECO:0000313" key="4">
    <source>
        <dbReference type="Proteomes" id="UP001162483"/>
    </source>
</evidence>
<protein>
    <recommendedName>
        <fullName evidence="2">CSC1/OSCA1-like N-terminal transmembrane domain-containing protein</fullName>
    </recommendedName>
</protein>
<gene>
    <name evidence="3" type="ORF">SPARVUS_LOCUS7163450</name>
</gene>
<dbReference type="Pfam" id="PF13967">
    <property type="entry name" value="RSN1_TM"/>
    <property type="match status" value="1"/>
</dbReference>
<keyword evidence="1" id="KW-1133">Transmembrane helix</keyword>
<keyword evidence="1" id="KW-0812">Transmembrane</keyword>
<dbReference type="Proteomes" id="UP001162483">
    <property type="component" value="Unassembled WGS sequence"/>
</dbReference>
<accession>A0ABN9DIC9</accession>
<feature type="domain" description="CSC1/OSCA1-like N-terminal transmembrane" evidence="2">
    <location>
        <begin position="30"/>
        <end position="144"/>
    </location>
</feature>
<keyword evidence="4" id="KW-1185">Reference proteome</keyword>
<evidence type="ECO:0000313" key="3">
    <source>
        <dbReference type="EMBL" id="CAI9570916.1"/>
    </source>
</evidence>
<sequence>MHQMKTQPYCYSGHTGSTVLQGVTFGGIPTVLVLDVACFVLLLLLFSFIRKKFWDYGRVALVYAADSSYEEISPSVDEELVRDKGFCSWISAPFSMSDEDIYERCGEDACHYLSFQRHIICFLVVGNLLAMLAILPVNLSGSLLDADPLSFGRTTI</sequence>
<dbReference type="InterPro" id="IPR045122">
    <property type="entry name" value="Csc1-like"/>
</dbReference>
<evidence type="ECO:0000259" key="2">
    <source>
        <dbReference type="Pfam" id="PF13967"/>
    </source>
</evidence>
<dbReference type="InterPro" id="IPR032880">
    <property type="entry name" value="CSC1/OSCA1-like_N"/>
</dbReference>
<dbReference type="EMBL" id="CATNWA010014360">
    <property type="protein sequence ID" value="CAI9570916.1"/>
    <property type="molecule type" value="Genomic_DNA"/>
</dbReference>
<dbReference type="PANTHER" id="PTHR13018">
    <property type="entry name" value="PROBABLE MEMBRANE PROTEIN DUF221-RELATED"/>
    <property type="match status" value="1"/>
</dbReference>
<organism evidence="3 4">
    <name type="scientific">Staurois parvus</name>
    <dbReference type="NCBI Taxonomy" id="386267"/>
    <lineage>
        <taxon>Eukaryota</taxon>
        <taxon>Metazoa</taxon>
        <taxon>Chordata</taxon>
        <taxon>Craniata</taxon>
        <taxon>Vertebrata</taxon>
        <taxon>Euteleostomi</taxon>
        <taxon>Amphibia</taxon>
        <taxon>Batrachia</taxon>
        <taxon>Anura</taxon>
        <taxon>Neobatrachia</taxon>
        <taxon>Ranoidea</taxon>
        <taxon>Ranidae</taxon>
        <taxon>Staurois</taxon>
    </lineage>
</organism>
<comment type="caution">
    <text evidence="3">The sequence shown here is derived from an EMBL/GenBank/DDBJ whole genome shotgun (WGS) entry which is preliminary data.</text>
</comment>